<evidence type="ECO:0000313" key="10">
    <source>
        <dbReference type="RefSeq" id="XP_033769027.1"/>
    </source>
</evidence>
<dbReference type="GeneID" id="54633452"/>
<keyword evidence="6 8" id="KW-0804">Transcription</keyword>
<evidence type="ECO:0000256" key="8">
    <source>
        <dbReference type="RuleBase" id="RU364060"/>
    </source>
</evidence>
<dbReference type="Gene3D" id="6.10.140.200">
    <property type="match status" value="1"/>
</dbReference>
<comment type="subcellular location">
    <subcellularLocation>
        <location evidence="1 8">Nucleus</location>
    </subcellularLocation>
</comment>
<feature type="coiled-coil region" evidence="9">
    <location>
        <begin position="228"/>
        <end position="262"/>
    </location>
</feature>
<dbReference type="AlphaFoldDB" id="A0A8B8UZ36"/>
<dbReference type="PANTHER" id="PTHR21428">
    <property type="entry name" value="MEDIATOR OF RNA POLYMERASE II TRANSCRIPTION SUBUNIT 7"/>
    <property type="match status" value="1"/>
</dbReference>
<accession>A0A8B8UZ36</accession>
<evidence type="ECO:0000256" key="2">
    <source>
        <dbReference type="ARBA" id="ARBA00009994"/>
    </source>
</evidence>
<evidence type="ECO:0000256" key="6">
    <source>
        <dbReference type="ARBA" id="ARBA00023163"/>
    </source>
</evidence>
<reference evidence="10" key="3">
    <citation type="submission" date="2025-07" db="EMBL/GenBank/DDBJ databases">
        <authorList>
            <consortium name="NCBI Genome Project"/>
        </authorList>
    </citation>
    <scope>NUCLEOTIDE SEQUENCE</scope>
    <source>
        <strain evidence="10">CBS432</strain>
    </source>
</reference>
<name>A0A8B8UZ36_SACPA</name>
<keyword evidence="7 8" id="KW-0539">Nucleus</keyword>
<dbReference type="GO" id="GO:0070847">
    <property type="term" value="C:core mediator complex"/>
    <property type="evidence" value="ECO:0007669"/>
    <property type="project" value="TreeGrafter"/>
</dbReference>
<dbReference type="GO" id="GO:0016592">
    <property type="term" value="C:mediator complex"/>
    <property type="evidence" value="ECO:0007669"/>
    <property type="project" value="InterPro"/>
</dbReference>
<evidence type="ECO:0000256" key="9">
    <source>
        <dbReference type="SAM" id="Coils"/>
    </source>
</evidence>
<keyword evidence="4 8" id="KW-0805">Transcription regulation</keyword>
<dbReference type="Pfam" id="PF05983">
    <property type="entry name" value="Med7"/>
    <property type="match status" value="1"/>
</dbReference>
<keyword evidence="9" id="KW-0175">Coiled coil</keyword>
<dbReference type="PANTHER" id="PTHR21428:SF11">
    <property type="entry name" value="MEDIATOR OF RNA POLYMERASE II TRANSCRIPTION SUBUNIT 7"/>
    <property type="match status" value="1"/>
</dbReference>
<protein>
    <recommendedName>
        <fullName evidence="3 8">Mediator of RNA polymerase II transcription subunit 7</fullName>
    </recommendedName>
</protein>
<comment type="subunit">
    <text evidence="8">Component of the Mediator complex.</text>
</comment>
<proteinExistence type="inferred from homology"/>
<reference evidence="10" key="2">
    <citation type="submission" date="2020-01" db="EMBL/GenBank/DDBJ databases">
        <title>Population-level Yeast Reference Genomes.</title>
        <authorList>
            <person name="Yue J.-X."/>
        </authorList>
    </citation>
    <scope>NUCLEOTIDE SEQUENCE</scope>
    <source>
        <strain evidence="10">CBS432</strain>
    </source>
</reference>
<dbReference type="OrthoDB" id="10253553at2759"/>
<dbReference type="SUPFAM" id="SSF140718">
    <property type="entry name" value="Mediator hinge subcomplex-like"/>
    <property type="match status" value="1"/>
</dbReference>
<dbReference type="GO" id="GO:0006357">
    <property type="term" value="P:regulation of transcription by RNA polymerase II"/>
    <property type="evidence" value="ECO:0007669"/>
    <property type="project" value="InterPro"/>
</dbReference>
<dbReference type="RefSeq" id="XP_033769027.1">
    <property type="nucleotide sequence ID" value="XM_033913136.1"/>
</dbReference>
<evidence type="ECO:0000256" key="1">
    <source>
        <dbReference type="ARBA" id="ARBA00004123"/>
    </source>
</evidence>
<evidence type="ECO:0000256" key="7">
    <source>
        <dbReference type="ARBA" id="ARBA00023242"/>
    </source>
</evidence>
<comment type="function">
    <text evidence="8">Component of the Mediator complex, a coactivator involved in the regulated transcription of nearly all RNA polymerase II-dependent genes. Mediator functions as a bridge to convey information from gene-specific regulatory proteins to the basal RNA polymerase II transcription machinery.</text>
</comment>
<sequence>MPTVGFMFSFFAPLEETIITIDDLQNGTLNKEPCIFKVHISYPSKIKKFHKPKMSNDPGNEVSSLYPPPPPYVKFFTQSNLEKLPKYKEKKVAGTKQAALNSSDGSDEEEITCALDYLIPPPMPKNQQYRAFGSIWQVKDQLPDLESMGLTQLYKKSTENESTNYQYKIQELRKLLKSLLLNYLELVGVLSINPDVYERKVEDIRTILVNIHHLLNEYRPHQSRESLIMLLEEQLEYKRGEIREIEQVCKQVQDKLTSIQDTLRTGSQSPPSSSR</sequence>
<evidence type="ECO:0000256" key="3">
    <source>
        <dbReference type="ARBA" id="ARBA00020631"/>
    </source>
</evidence>
<comment type="similarity">
    <text evidence="2 8">Belongs to the Mediator complex subunit 7 family.</text>
</comment>
<organism evidence="10">
    <name type="scientific">Saccharomyces paradoxus</name>
    <name type="common">Yeast</name>
    <name type="synonym">Saccharomyces douglasii</name>
    <dbReference type="NCBI Taxonomy" id="27291"/>
    <lineage>
        <taxon>Eukaryota</taxon>
        <taxon>Fungi</taxon>
        <taxon>Dikarya</taxon>
        <taxon>Ascomycota</taxon>
        <taxon>Saccharomycotina</taxon>
        <taxon>Saccharomycetes</taxon>
        <taxon>Saccharomycetales</taxon>
        <taxon>Saccharomycetaceae</taxon>
        <taxon>Saccharomyces</taxon>
    </lineage>
</organism>
<reference evidence="10" key="1">
    <citation type="journal article" date="2017" name="Nat. Genet.">
        <title>Contrasting evolutionary genome dynamics between domesticated and wild yeasts.</title>
        <authorList>
            <person name="Yue J.X."/>
            <person name="Li J."/>
            <person name="Aigrain L."/>
            <person name="Hallin J."/>
            <person name="Persson K."/>
            <person name="Oliver K."/>
            <person name="Bergstrom A."/>
            <person name="Coupland P."/>
            <person name="Warringer J."/>
            <person name="Lagomarsino M.C."/>
            <person name="Fischer G."/>
            <person name="Durbin R."/>
            <person name="Liti G."/>
        </authorList>
    </citation>
    <scope>NUCLEOTIDE SEQUENCE</scope>
    <source>
        <strain evidence="10">CBS432</strain>
    </source>
</reference>
<dbReference type="InterPro" id="IPR009244">
    <property type="entry name" value="Mediatior_Med7"/>
</dbReference>
<dbReference type="VEuPathDB" id="FungiDB:SPAR_O00230"/>
<dbReference type="InterPro" id="IPR037212">
    <property type="entry name" value="Med7/Med21-like"/>
</dbReference>
<evidence type="ECO:0000256" key="5">
    <source>
        <dbReference type="ARBA" id="ARBA00023159"/>
    </source>
</evidence>
<dbReference type="Gene3D" id="6.10.140.1520">
    <property type="match status" value="1"/>
</dbReference>
<evidence type="ECO:0000256" key="4">
    <source>
        <dbReference type="ARBA" id="ARBA00023015"/>
    </source>
</evidence>
<dbReference type="KEGG" id="spao:SPAR_O00230"/>
<dbReference type="GO" id="GO:0003712">
    <property type="term" value="F:transcription coregulator activity"/>
    <property type="evidence" value="ECO:0007669"/>
    <property type="project" value="InterPro"/>
</dbReference>
<reference evidence="10" key="4">
    <citation type="submission" date="2025-08" db="UniProtKB">
        <authorList>
            <consortium name="RefSeq"/>
        </authorList>
    </citation>
    <scope>IDENTIFICATION</scope>
    <source>
        <strain evidence="10">CBS432</strain>
    </source>
</reference>
<gene>
    <name evidence="10" type="primary">MED7</name>
    <name evidence="10" type="ORF">SPAR_O00230</name>
</gene>
<keyword evidence="5 8" id="KW-0010">Activator</keyword>
<dbReference type="InterPro" id="IPR044888">
    <property type="entry name" value="Mediatior_Med7_sf"/>
</dbReference>